<feature type="transmembrane region" description="Helical" evidence="6">
    <location>
        <begin position="302"/>
        <end position="326"/>
    </location>
</feature>
<feature type="transmembrane region" description="Helical" evidence="6">
    <location>
        <begin position="53"/>
        <end position="72"/>
    </location>
</feature>
<keyword evidence="4 6" id="KW-1133">Transmembrane helix</keyword>
<dbReference type="InterPro" id="IPR036259">
    <property type="entry name" value="MFS_trans_sf"/>
</dbReference>
<dbReference type="SUPFAM" id="SSF103473">
    <property type="entry name" value="MFS general substrate transporter"/>
    <property type="match status" value="1"/>
</dbReference>
<dbReference type="Pfam" id="PF07690">
    <property type="entry name" value="MFS_1"/>
    <property type="match status" value="1"/>
</dbReference>
<evidence type="ECO:0000256" key="4">
    <source>
        <dbReference type="ARBA" id="ARBA00022989"/>
    </source>
</evidence>
<dbReference type="PANTHER" id="PTHR23531:SF2">
    <property type="entry name" value="PERMEASE"/>
    <property type="match status" value="1"/>
</dbReference>
<dbReference type="GO" id="GO:0005886">
    <property type="term" value="C:plasma membrane"/>
    <property type="evidence" value="ECO:0007669"/>
    <property type="project" value="UniProtKB-SubCell"/>
</dbReference>
<protein>
    <submittedName>
        <fullName evidence="8">MFS transporter</fullName>
    </submittedName>
</protein>
<dbReference type="Proteomes" id="UP001145069">
    <property type="component" value="Unassembled WGS sequence"/>
</dbReference>
<feature type="transmembrane region" description="Helical" evidence="6">
    <location>
        <begin position="338"/>
        <end position="360"/>
    </location>
</feature>
<dbReference type="InterPro" id="IPR052714">
    <property type="entry name" value="MFS_Exporter"/>
</dbReference>
<comment type="subcellular location">
    <subcellularLocation>
        <location evidence="1">Cell membrane</location>
        <topology evidence="1">Multi-pass membrane protein</topology>
    </subcellularLocation>
</comment>
<keyword evidence="3 6" id="KW-0812">Transmembrane</keyword>
<keyword evidence="9" id="KW-1185">Reference proteome</keyword>
<evidence type="ECO:0000256" key="1">
    <source>
        <dbReference type="ARBA" id="ARBA00004651"/>
    </source>
</evidence>
<dbReference type="CDD" id="cd17489">
    <property type="entry name" value="MFS_YfcJ_like"/>
    <property type="match status" value="1"/>
</dbReference>
<evidence type="ECO:0000313" key="9">
    <source>
        <dbReference type="Proteomes" id="UP001145069"/>
    </source>
</evidence>
<evidence type="ECO:0000256" key="6">
    <source>
        <dbReference type="SAM" id="Phobius"/>
    </source>
</evidence>
<dbReference type="InterPro" id="IPR011701">
    <property type="entry name" value="MFS"/>
</dbReference>
<gene>
    <name evidence="8" type="ORF">NC799_03540</name>
</gene>
<dbReference type="InterPro" id="IPR020846">
    <property type="entry name" value="MFS_dom"/>
</dbReference>
<feature type="transmembrane region" description="Helical" evidence="6">
    <location>
        <begin position="366"/>
        <end position="387"/>
    </location>
</feature>
<dbReference type="AlphaFoldDB" id="A0A9X3WCB7"/>
<feature type="transmembrane region" description="Helical" evidence="6">
    <location>
        <begin position="20"/>
        <end position="41"/>
    </location>
</feature>
<name>A0A9X3WCB7_9BACI</name>
<evidence type="ECO:0000256" key="5">
    <source>
        <dbReference type="ARBA" id="ARBA00023136"/>
    </source>
</evidence>
<dbReference type="RefSeq" id="WP_272444963.1">
    <property type="nucleotide sequence ID" value="NZ_JAMQKC010000002.1"/>
</dbReference>
<dbReference type="Gene3D" id="1.20.1250.20">
    <property type="entry name" value="MFS general substrate transporter like domains"/>
    <property type="match status" value="1"/>
</dbReference>
<keyword evidence="5 6" id="KW-0472">Membrane</keyword>
<dbReference type="PROSITE" id="PS50850">
    <property type="entry name" value="MFS"/>
    <property type="match status" value="1"/>
</dbReference>
<feature type="transmembrane region" description="Helical" evidence="6">
    <location>
        <begin position="221"/>
        <end position="239"/>
    </location>
</feature>
<evidence type="ECO:0000256" key="3">
    <source>
        <dbReference type="ARBA" id="ARBA00022692"/>
    </source>
</evidence>
<keyword evidence="2" id="KW-0813">Transport</keyword>
<feature type="transmembrane region" description="Helical" evidence="6">
    <location>
        <begin position="277"/>
        <end position="296"/>
    </location>
</feature>
<sequence>MDQSLTKQAKKEKIWTRDFALICAANFFIFLGFQMTLPTIPLFVQQLGGTDKLIGVITGVFTFSALLVRPYAGHSLESKGRQFVYMLGLAIFVFSVGSYALIASILFLFIMRVVQGVGWAFSTTATGTIATDLIPEKRRGEGMGYFGLSGNIALAFGPSLGLTLAGYLSFMQLFLICSALGLVAFLLSTQIRYKQVEKSEEQTKTPRFDVFEKSAIKPSMLLFFITTTFGGIASFLPLYTVQKGIAGIETYFLIYALFLLISRTFAGRLYDSKGHIVVFLPGTLMIFTAMLLLLWLPNSLVLFTAAGLYGLGFGTIQPALQAWAVNEAPGNRKGMANATFFSFFDLGVGVGAITFGQIAFSFGYNYIYLASAFSILLAMILYLFLLWKDKQQQGSANMGN</sequence>
<feature type="transmembrane region" description="Helical" evidence="6">
    <location>
        <begin position="170"/>
        <end position="188"/>
    </location>
</feature>
<feature type="domain" description="Major facilitator superfamily (MFS) profile" evidence="7">
    <location>
        <begin position="18"/>
        <end position="390"/>
    </location>
</feature>
<comment type="caution">
    <text evidence="8">The sequence shown here is derived from an EMBL/GenBank/DDBJ whole genome shotgun (WGS) entry which is preliminary data.</text>
</comment>
<feature type="transmembrane region" description="Helical" evidence="6">
    <location>
        <begin position="84"/>
        <end position="110"/>
    </location>
</feature>
<feature type="transmembrane region" description="Helical" evidence="6">
    <location>
        <begin position="245"/>
        <end position="265"/>
    </location>
</feature>
<proteinExistence type="predicted"/>
<dbReference type="EMBL" id="JAMQKC010000002">
    <property type="protein sequence ID" value="MDC3415983.1"/>
    <property type="molecule type" value="Genomic_DNA"/>
</dbReference>
<evidence type="ECO:0000259" key="7">
    <source>
        <dbReference type="PROSITE" id="PS50850"/>
    </source>
</evidence>
<dbReference type="GO" id="GO:0022857">
    <property type="term" value="F:transmembrane transporter activity"/>
    <property type="evidence" value="ECO:0007669"/>
    <property type="project" value="InterPro"/>
</dbReference>
<organism evidence="8 9">
    <name type="scientific">Aquibacillus salsiterrae</name>
    <dbReference type="NCBI Taxonomy" id="2950439"/>
    <lineage>
        <taxon>Bacteria</taxon>
        <taxon>Bacillati</taxon>
        <taxon>Bacillota</taxon>
        <taxon>Bacilli</taxon>
        <taxon>Bacillales</taxon>
        <taxon>Bacillaceae</taxon>
        <taxon>Aquibacillus</taxon>
    </lineage>
</organism>
<dbReference type="PANTHER" id="PTHR23531">
    <property type="entry name" value="QUINOLENE RESISTANCE PROTEIN NORA"/>
    <property type="match status" value="1"/>
</dbReference>
<evidence type="ECO:0000313" key="8">
    <source>
        <dbReference type="EMBL" id="MDC3415983.1"/>
    </source>
</evidence>
<reference evidence="8" key="1">
    <citation type="submission" date="2022-06" db="EMBL/GenBank/DDBJ databases">
        <title>Aquibacillus sp. a new bacterium isolated from soil saline samples.</title>
        <authorList>
            <person name="Galisteo C."/>
            <person name="De La Haba R."/>
            <person name="Sanchez-Porro C."/>
            <person name="Ventosa A."/>
        </authorList>
    </citation>
    <scope>NUCLEOTIDE SEQUENCE</scope>
    <source>
        <strain evidence="8">3ASR75-54</strain>
    </source>
</reference>
<accession>A0A9X3WCB7</accession>
<evidence type="ECO:0000256" key="2">
    <source>
        <dbReference type="ARBA" id="ARBA00022448"/>
    </source>
</evidence>